<feature type="compositionally biased region" description="Polar residues" evidence="5">
    <location>
        <begin position="288"/>
        <end position="300"/>
    </location>
</feature>
<keyword evidence="3 6" id="KW-1133">Transmembrane helix</keyword>
<evidence type="ECO:0000259" key="7">
    <source>
        <dbReference type="Pfam" id="PF02931"/>
    </source>
</evidence>
<evidence type="ECO:0000256" key="1">
    <source>
        <dbReference type="ARBA" id="ARBA00004141"/>
    </source>
</evidence>
<keyword evidence="4 6" id="KW-0472">Membrane</keyword>
<organism evidence="8 9">
    <name type="scientific">Phrynocephalus forsythii</name>
    <dbReference type="NCBI Taxonomy" id="171643"/>
    <lineage>
        <taxon>Eukaryota</taxon>
        <taxon>Metazoa</taxon>
        <taxon>Chordata</taxon>
        <taxon>Craniata</taxon>
        <taxon>Vertebrata</taxon>
        <taxon>Euteleostomi</taxon>
        <taxon>Lepidosauria</taxon>
        <taxon>Squamata</taxon>
        <taxon>Bifurcata</taxon>
        <taxon>Unidentata</taxon>
        <taxon>Episquamata</taxon>
        <taxon>Toxicofera</taxon>
        <taxon>Iguania</taxon>
        <taxon>Acrodonta</taxon>
        <taxon>Agamidae</taxon>
        <taxon>Agaminae</taxon>
        <taxon>Phrynocephalus</taxon>
    </lineage>
</organism>
<feature type="region of interest" description="Disordered" evidence="5">
    <location>
        <begin position="288"/>
        <end position="317"/>
    </location>
</feature>
<feature type="transmembrane region" description="Helical" evidence="6">
    <location>
        <begin position="215"/>
        <end position="236"/>
    </location>
</feature>
<dbReference type="Proteomes" id="UP001142489">
    <property type="component" value="Unassembled WGS sequence"/>
</dbReference>
<dbReference type="SUPFAM" id="SSF90112">
    <property type="entry name" value="Neurotransmitter-gated ion-channel transmembrane pore"/>
    <property type="match status" value="1"/>
</dbReference>
<dbReference type="Gene3D" id="2.70.170.10">
    <property type="entry name" value="Neurotransmitter-gated ion-channel ligand-binding domain"/>
    <property type="match status" value="1"/>
</dbReference>
<dbReference type="InterPro" id="IPR006202">
    <property type="entry name" value="Neur_chan_lig-bd"/>
</dbReference>
<dbReference type="InterPro" id="IPR036734">
    <property type="entry name" value="Neur_chan_lig-bd_sf"/>
</dbReference>
<dbReference type="InterPro" id="IPR038050">
    <property type="entry name" value="Neuro_actylchol_rec"/>
</dbReference>
<dbReference type="AlphaFoldDB" id="A0A9Q1AVS3"/>
<feature type="transmembrane region" description="Helical" evidence="6">
    <location>
        <begin position="327"/>
        <end position="350"/>
    </location>
</feature>
<dbReference type="SUPFAM" id="SSF63712">
    <property type="entry name" value="Nicotinic receptor ligand binding domain-like"/>
    <property type="match status" value="1"/>
</dbReference>
<dbReference type="Pfam" id="PF02931">
    <property type="entry name" value="Neur_chan_LBD"/>
    <property type="match status" value="1"/>
</dbReference>
<evidence type="ECO:0000256" key="4">
    <source>
        <dbReference type="ARBA" id="ARBA00023136"/>
    </source>
</evidence>
<feature type="transmembrane region" description="Helical" evidence="6">
    <location>
        <begin position="248"/>
        <end position="268"/>
    </location>
</feature>
<name>A0A9Q1AVS3_9SAUR</name>
<keyword evidence="9" id="KW-1185">Reference proteome</keyword>
<evidence type="ECO:0000313" key="9">
    <source>
        <dbReference type="Proteomes" id="UP001142489"/>
    </source>
</evidence>
<dbReference type="InterPro" id="IPR036719">
    <property type="entry name" value="Neuro-gated_channel_TM_sf"/>
</dbReference>
<dbReference type="Gene3D" id="1.20.58.390">
    <property type="entry name" value="Neurotransmitter-gated ion-channel transmembrane domain"/>
    <property type="match status" value="1"/>
</dbReference>
<keyword evidence="2 6" id="KW-0812">Transmembrane</keyword>
<comment type="subcellular location">
    <subcellularLocation>
        <location evidence="1">Membrane</location>
        <topology evidence="1">Multi-pass membrane protein</topology>
    </subcellularLocation>
</comment>
<dbReference type="GO" id="GO:0005230">
    <property type="term" value="F:extracellular ligand-gated monoatomic ion channel activity"/>
    <property type="evidence" value="ECO:0007669"/>
    <property type="project" value="InterPro"/>
</dbReference>
<evidence type="ECO:0000256" key="2">
    <source>
        <dbReference type="ARBA" id="ARBA00022692"/>
    </source>
</evidence>
<evidence type="ECO:0000256" key="6">
    <source>
        <dbReference type="SAM" id="Phobius"/>
    </source>
</evidence>
<proteinExistence type="predicted"/>
<evidence type="ECO:0000256" key="3">
    <source>
        <dbReference type="ARBA" id="ARBA00022989"/>
    </source>
</evidence>
<dbReference type="OrthoDB" id="5920062at2759"/>
<dbReference type="GO" id="GO:0016020">
    <property type="term" value="C:membrane"/>
    <property type="evidence" value="ECO:0007669"/>
    <property type="project" value="UniProtKB-SubCell"/>
</dbReference>
<reference evidence="8" key="1">
    <citation type="journal article" date="2023" name="DNA Res.">
        <title>Chromosome-level genome assembly of Phrynocephalus forsythii using third-generation DNA sequencing and Hi-C analysis.</title>
        <authorList>
            <person name="Qi Y."/>
            <person name="Zhao W."/>
            <person name="Zhao Y."/>
            <person name="Niu C."/>
            <person name="Cao S."/>
            <person name="Zhang Y."/>
        </authorList>
    </citation>
    <scope>NUCLEOTIDE SEQUENCE</scope>
    <source>
        <tissue evidence="8">Muscle</tissue>
    </source>
</reference>
<sequence>MGKLLAEEAAKGKLPHSQDLLVILPNTSQLVFLLHLLFQHFITLSWYNKELAWNEADFPFTTMNVPWNSVWTPALTVEEAYEVTWSTESPDVVLHSDGKVAFQLTMRVDSNCNFDLIHYPIDRSDCTLSFFSLANKVTDIDFEVSIKNRILNVKREYLITGVSIRSPKNMEQPYFAVKITIKNRGVRIILSLIVPSTALMVSDLFGFLIPLKERLPFMITLLLAYLVFYSSLVGSLPGSSSCSPLLSYYYTCLLMLLFFRTIQTIVVAKLVSDDFSLRQSCGFRGGNASITNQLPKNQSGHPEDSDGSDTNEEPSPLKPPSAALDRLFFFIYLGLVVTFHVLFLAVWALWKCKTEKPPGGGHLDGIKW</sequence>
<dbReference type="PANTHER" id="PTHR18945">
    <property type="entry name" value="NEUROTRANSMITTER GATED ION CHANNEL"/>
    <property type="match status" value="1"/>
</dbReference>
<gene>
    <name evidence="8" type="ORF">JRQ81_002214</name>
</gene>
<feature type="transmembrane region" description="Helical" evidence="6">
    <location>
        <begin position="188"/>
        <end position="209"/>
    </location>
</feature>
<evidence type="ECO:0000313" key="8">
    <source>
        <dbReference type="EMBL" id="KAJ7316052.1"/>
    </source>
</evidence>
<protein>
    <recommendedName>
        <fullName evidence="7">Neurotransmitter-gated ion-channel ligand-binding domain-containing protein</fullName>
    </recommendedName>
</protein>
<comment type="caution">
    <text evidence="8">The sequence shown here is derived from an EMBL/GenBank/DDBJ whole genome shotgun (WGS) entry which is preliminary data.</text>
</comment>
<dbReference type="PROSITE" id="PS00236">
    <property type="entry name" value="NEUROTR_ION_CHANNEL"/>
    <property type="match status" value="1"/>
</dbReference>
<feature type="domain" description="Neurotransmitter-gated ion-channel ligand-binding" evidence="7">
    <location>
        <begin position="39"/>
        <end position="149"/>
    </location>
</feature>
<feature type="transmembrane region" description="Helical" evidence="6">
    <location>
        <begin position="20"/>
        <end position="38"/>
    </location>
</feature>
<dbReference type="GO" id="GO:0004888">
    <property type="term" value="F:transmembrane signaling receptor activity"/>
    <property type="evidence" value="ECO:0007669"/>
    <property type="project" value="InterPro"/>
</dbReference>
<accession>A0A9Q1AVS3</accession>
<dbReference type="InterPro" id="IPR018000">
    <property type="entry name" value="Neurotransmitter_ion_chnl_CS"/>
</dbReference>
<dbReference type="InterPro" id="IPR006201">
    <property type="entry name" value="Neur_channel"/>
</dbReference>
<evidence type="ECO:0000256" key="5">
    <source>
        <dbReference type="SAM" id="MobiDB-lite"/>
    </source>
</evidence>
<dbReference type="EMBL" id="JAPFRF010000011">
    <property type="protein sequence ID" value="KAJ7316052.1"/>
    <property type="molecule type" value="Genomic_DNA"/>
</dbReference>